<sequence length="506" mass="57596">MLGIYETNIRTADSPGFEIFMGTSNLIEMENYPLKFEKPLPKWLKGTLLRNGPGRFGVGERNFTNLLDGFAKGVSWNFPGDGSSYFSTKFLLSSCYNDSIKADDIATYLTIAPVNPPFTLEQKFKALWRNMDNLNVNVFNFTSDLVVLNDVWTLYTIDGRRLEVLERVDAQLPGTYLGFPYMSHISTAHPLPEAGTGDHITFIASIALLPGFRHKLTLVRVQSTKKREIIAQWHLKKISYMHSFSVSQNYALLIASPYYIDFNRMLRNMNIGKAMKWEKDEPSTIFVVHLKTGRVQSFDSETMFSMHHVNAFEIDKFRLAMDVIAYKKANSFSSISLSVLRNSTLRDAAALPSKLKRYIVNLKTGNVSVKVFRNSSIQPETAQIELPTINEKYRSKRYCFAYTVLYKADNKSYSNMAIMKKDLCHKGGASKDQSWSLRHHYVNEAWFVPREGGVAEDDGLLLFPMMDGVNQVSYLAVLDARTMTLVNKSKLPTNVPFTFHGRLFDI</sequence>
<keyword evidence="7" id="KW-1185">Reference proteome</keyword>
<comment type="cofactor">
    <cofactor evidence="5">
        <name>Fe(2+)</name>
        <dbReference type="ChEBI" id="CHEBI:29033"/>
    </cofactor>
    <text evidence="5">Binds 1 Fe(2+) ion per subunit.</text>
</comment>
<proteinExistence type="inferred from homology"/>
<evidence type="ECO:0000256" key="3">
    <source>
        <dbReference type="ARBA" id="ARBA00023002"/>
    </source>
</evidence>
<name>A0AA88XH61_PINIB</name>
<comment type="similarity">
    <text evidence="1">Belongs to the carotenoid oxygenase family.</text>
</comment>
<feature type="binding site" evidence="5">
    <location>
        <position position="242"/>
    </location>
    <ligand>
        <name>Fe cation</name>
        <dbReference type="ChEBI" id="CHEBI:24875"/>
        <note>catalytic</note>
    </ligand>
</feature>
<dbReference type="EMBL" id="VSWD01000014">
    <property type="protein sequence ID" value="KAK3082701.1"/>
    <property type="molecule type" value="Genomic_DNA"/>
</dbReference>
<keyword evidence="2 5" id="KW-0479">Metal-binding</keyword>
<dbReference type="InterPro" id="IPR004294">
    <property type="entry name" value="Carotenoid_Oase"/>
</dbReference>
<dbReference type="GO" id="GO:0042574">
    <property type="term" value="P:retinal metabolic process"/>
    <property type="evidence" value="ECO:0007669"/>
    <property type="project" value="TreeGrafter"/>
</dbReference>
<evidence type="ECO:0000256" key="2">
    <source>
        <dbReference type="ARBA" id="ARBA00022723"/>
    </source>
</evidence>
<evidence type="ECO:0000256" key="5">
    <source>
        <dbReference type="PIRSR" id="PIRSR604294-1"/>
    </source>
</evidence>
<evidence type="ECO:0000256" key="1">
    <source>
        <dbReference type="ARBA" id="ARBA00006787"/>
    </source>
</evidence>
<reference evidence="6" key="1">
    <citation type="submission" date="2019-08" db="EMBL/GenBank/DDBJ databases">
        <title>The improved chromosome-level genome for the pearl oyster Pinctada fucata martensii using PacBio sequencing and Hi-C.</title>
        <authorList>
            <person name="Zheng Z."/>
        </authorList>
    </citation>
    <scope>NUCLEOTIDE SEQUENCE</scope>
    <source>
        <strain evidence="6">ZZ-2019</strain>
        <tissue evidence="6">Adductor muscle</tissue>
    </source>
</reference>
<accession>A0AA88XH61</accession>
<keyword evidence="3" id="KW-0560">Oxidoreductase</keyword>
<dbReference type="GO" id="GO:0046872">
    <property type="term" value="F:metal ion binding"/>
    <property type="evidence" value="ECO:0007669"/>
    <property type="project" value="UniProtKB-KW"/>
</dbReference>
<feature type="binding site" evidence="5">
    <location>
        <position position="500"/>
    </location>
    <ligand>
        <name>Fe cation</name>
        <dbReference type="ChEBI" id="CHEBI:24875"/>
        <note>catalytic</note>
    </ligand>
</feature>
<comment type="caution">
    <text evidence="6">The sequence shown here is derived from an EMBL/GenBank/DDBJ whole genome shotgun (WGS) entry which is preliminary data.</text>
</comment>
<protein>
    <submittedName>
        <fullName evidence="6">Uncharacterized protein</fullName>
    </submittedName>
</protein>
<dbReference type="GO" id="GO:0003834">
    <property type="term" value="F:beta-carotene 15,15'-dioxygenase activity"/>
    <property type="evidence" value="ECO:0007669"/>
    <property type="project" value="TreeGrafter"/>
</dbReference>
<dbReference type="PANTHER" id="PTHR10543">
    <property type="entry name" value="BETA-CAROTENE DIOXYGENASE"/>
    <property type="match status" value="1"/>
</dbReference>
<evidence type="ECO:0000256" key="4">
    <source>
        <dbReference type="ARBA" id="ARBA00023004"/>
    </source>
</evidence>
<feature type="binding site" evidence="5">
    <location>
        <position position="307"/>
    </location>
    <ligand>
        <name>Fe cation</name>
        <dbReference type="ChEBI" id="CHEBI:24875"/>
        <note>catalytic</note>
    </ligand>
</feature>
<dbReference type="PANTHER" id="PTHR10543:SF24">
    <property type="entry name" value="CAROTENOID ISOMEROOXYGENASE"/>
    <property type="match status" value="1"/>
</dbReference>
<organism evidence="6 7">
    <name type="scientific">Pinctada imbricata</name>
    <name type="common">Atlantic pearl-oyster</name>
    <name type="synonym">Pinctada martensii</name>
    <dbReference type="NCBI Taxonomy" id="66713"/>
    <lineage>
        <taxon>Eukaryota</taxon>
        <taxon>Metazoa</taxon>
        <taxon>Spiralia</taxon>
        <taxon>Lophotrochozoa</taxon>
        <taxon>Mollusca</taxon>
        <taxon>Bivalvia</taxon>
        <taxon>Autobranchia</taxon>
        <taxon>Pteriomorphia</taxon>
        <taxon>Pterioida</taxon>
        <taxon>Pterioidea</taxon>
        <taxon>Pteriidae</taxon>
        <taxon>Pinctada</taxon>
    </lineage>
</organism>
<dbReference type="Proteomes" id="UP001186944">
    <property type="component" value="Unassembled WGS sequence"/>
</dbReference>
<dbReference type="GO" id="GO:0016121">
    <property type="term" value="P:carotene catabolic process"/>
    <property type="evidence" value="ECO:0007669"/>
    <property type="project" value="TreeGrafter"/>
</dbReference>
<gene>
    <name evidence="6" type="ORF">FSP39_003143</name>
</gene>
<dbReference type="AlphaFoldDB" id="A0AA88XH61"/>
<dbReference type="Pfam" id="PF03055">
    <property type="entry name" value="RPE65"/>
    <property type="match status" value="1"/>
</dbReference>
<keyword evidence="4 5" id="KW-0408">Iron</keyword>
<evidence type="ECO:0000313" key="6">
    <source>
        <dbReference type="EMBL" id="KAK3082701.1"/>
    </source>
</evidence>
<evidence type="ECO:0000313" key="7">
    <source>
        <dbReference type="Proteomes" id="UP001186944"/>
    </source>
</evidence>
<dbReference type="GO" id="GO:0010436">
    <property type="term" value="F:carotenoid dioxygenase activity"/>
    <property type="evidence" value="ECO:0007669"/>
    <property type="project" value="TreeGrafter"/>
</dbReference>
<feature type="binding site" evidence="5">
    <location>
        <position position="189"/>
    </location>
    <ligand>
        <name>Fe cation</name>
        <dbReference type="ChEBI" id="CHEBI:24875"/>
        <note>catalytic</note>
    </ligand>
</feature>